<organism evidence="3 4">
    <name type="scientific">Agaricus bisporus var. burnettii</name>
    <dbReference type="NCBI Taxonomy" id="192524"/>
    <lineage>
        <taxon>Eukaryota</taxon>
        <taxon>Fungi</taxon>
        <taxon>Dikarya</taxon>
        <taxon>Basidiomycota</taxon>
        <taxon>Agaricomycotina</taxon>
        <taxon>Agaricomycetes</taxon>
        <taxon>Agaricomycetidae</taxon>
        <taxon>Agaricales</taxon>
        <taxon>Agaricineae</taxon>
        <taxon>Agaricaceae</taxon>
        <taxon>Agaricus</taxon>
    </lineage>
</organism>
<gene>
    <name evidence="3" type="ORF">Agabi119p4_735</name>
</gene>
<dbReference type="InterPro" id="IPR003593">
    <property type="entry name" value="AAA+_ATPase"/>
</dbReference>
<dbReference type="Pfam" id="PF01693">
    <property type="entry name" value="Cauli_VI"/>
    <property type="match status" value="1"/>
</dbReference>
<dbReference type="PANTHER" id="PTHR47642:SF5">
    <property type="entry name" value="ATP-DEPENDENT DNA HELICASE"/>
    <property type="match status" value="1"/>
</dbReference>
<dbReference type="GO" id="GO:0006281">
    <property type="term" value="P:DNA repair"/>
    <property type="evidence" value="ECO:0007669"/>
    <property type="project" value="UniProtKB-KW"/>
</dbReference>
<keyword evidence="1" id="KW-0378">Hydrolase</keyword>
<dbReference type="Gene3D" id="3.40.50.300">
    <property type="entry name" value="P-loop containing nucleotide triphosphate hydrolases"/>
    <property type="match status" value="1"/>
</dbReference>
<dbReference type="Proteomes" id="UP000629468">
    <property type="component" value="Unassembled WGS sequence"/>
</dbReference>
<comment type="similarity">
    <text evidence="1">Belongs to the helicase family.</text>
</comment>
<name>A0A8H7KL21_AGABI</name>
<keyword evidence="1" id="KW-0234">DNA repair</keyword>
<dbReference type="SMART" id="SM00382">
    <property type="entry name" value="AAA"/>
    <property type="match status" value="1"/>
</dbReference>
<dbReference type="SUPFAM" id="SSF55658">
    <property type="entry name" value="L9 N-domain-like"/>
    <property type="match status" value="1"/>
</dbReference>
<reference evidence="3 4" key="1">
    <citation type="journal article" name="Sci. Rep.">
        <title>Telomere-to-telomere assembled and centromere annotated genomes of the two main subspecies of the button mushroom Agaricus bisporus reveal especially polymorphic chromosome ends.</title>
        <authorList>
            <person name="Sonnenberg A.S.M."/>
            <person name="Sedaghat-Telgerd N."/>
            <person name="Lavrijssen B."/>
            <person name="Ohm R.A."/>
            <person name="Hendrickx P.M."/>
            <person name="Scholtmeijer K."/>
            <person name="Baars J.J.P."/>
            <person name="van Peer A."/>
        </authorList>
    </citation>
    <scope>NUCLEOTIDE SEQUENCE [LARGE SCALE GENOMIC DNA]</scope>
    <source>
        <strain evidence="3 4">H119_p4</strain>
    </source>
</reference>
<dbReference type="InterPro" id="IPR051055">
    <property type="entry name" value="PIF1_helicase"/>
</dbReference>
<dbReference type="GO" id="GO:0006310">
    <property type="term" value="P:DNA recombination"/>
    <property type="evidence" value="ECO:0007669"/>
    <property type="project" value="UniProtKB-KW"/>
</dbReference>
<feature type="domain" description="AAA+ ATPase" evidence="2">
    <location>
        <begin position="100"/>
        <end position="239"/>
    </location>
</feature>
<dbReference type="SUPFAM" id="SSF52540">
    <property type="entry name" value="P-loop containing nucleoside triphosphate hydrolases"/>
    <property type="match status" value="1"/>
</dbReference>
<sequence length="337" mass="37778">MPKAKYYAVAVGRGAPTIFDSWAECSASVNRYSNALYHSFRTQQEAERWLASKSAATTVHMRPRHTSVKNDNTNTVKCHQPELKVLLSPEQHRIIARVKEGKNVFFTGSAGTGKSVLLREIIKLRRETSPDAVAVTASTGIAALNIGGVTLHSWAGIKLGDEPIERFVGKVRGQTMFHSLWMRWQEVKTLIIDEISMIDGPLFDYLEVIARKLRNSTQPFGGIQLVLCGDFCQLPPVPRKDMKGIPIPATFAFEAQAWNSCVGAPMMLTKVFRQKDETFSMMLNEMRYGRMQESTIQIFKSLSRSVLYTDGIGPTEIYPTRIEVNSSNSSRLRQLSD</sequence>
<dbReference type="Pfam" id="PF05970">
    <property type="entry name" value="PIF1"/>
    <property type="match status" value="1"/>
</dbReference>
<keyword evidence="1" id="KW-0347">Helicase</keyword>
<evidence type="ECO:0000313" key="4">
    <source>
        <dbReference type="Proteomes" id="UP000629468"/>
    </source>
</evidence>
<evidence type="ECO:0000256" key="1">
    <source>
        <dbReference type="RuleBase" id="RU363044"/>
    </source>
</evidence>
<dbReference type="EC" id="5.6.2.3" evidence="1"/>
<dbReference type="InterPro" id="IPR027417">
    <property type="entry name" value="P-loop_NTPase"/>
</dbReference>
<protein>
    <recommendedName>
        <fullName evidence="1">ATP-dependent DNA helicase</fullName>
        <ecNumber evidence="1">5.6.2.3</ecNumber>
    </recommendedName>
</protein>
<dbReference type="CDD" id="cd18037">
    <property type="entry name" value="DEXSc_Pif1_like"/>
    <property type="match status" value="1"/>
</dbReference>
<proteinExistence type="inferred from homology"/>
<dbReference type="InterPro" id="IPR037056">
    <property type="entry name" value="RNase_H1_N_sf"/>
</dbReference>
<dbReference type="Gene3D" id="3.40.970.10">
    <property type="entry name" value="Ribonuclease H1, N-terminal domain"/>
    <property type="match status" value="1"/>
</dbReference>
<evidence type="ECO:0000259" key="2">
    <source>
        <dbReference type="SMART" id="SM00382"/>
    </source>
</evidence>
<keyword evidence="1" id="KW-0227">DNA damage</keyword>
<dbReference type="AlphaFoldDB" id="A0A8H7KL21"/>
<dbReference type="EMBL" id="JABXXO010000001">
    <property type="protein sequence ID" value="KAF7784570.1"/>
    <property type="molecule type" value="Genomic_DNA"/>
</dbReference>
<keyword evidence="1" id="KW-0547">Nucleotide-binding</keyword>
<dbReference type="PANTHER" id="PTHR47642">
    <property type="entry name" value="ATP-DEPENDENT DNA HELICASE"/>
    <property type="match status" value="1"/>
</dbReference>
<keyword evidence="1" id="KW-0067">ATP-binding</keyword>
<dbReference type="InterPro" id="IPR011320">
    <property type="entry name" value="RNase_H1_N"/>
</dbReference>
<comment type="caution">
    <text evidence="3">The sequence shown here is derived from an EMBL/GenBank/DDBJ whole genome shotgun (WGS) entry which is preliminary data.</text>
</comment>
<dbReference type="GO" id="GO:0016787">
    <property type="term" value="F:hydrolase activity"/>
    <property type="evidence" value="ECO:0007669"/>
    <property type="project" value="UniProtKB-KW"/>
</dbReference>
<dbReference type="InterPro" id="IPR009027">
    <property type="entry name" value="Ribosomal_bL9/RNase_H1_N"/>
</dbReference>
<evidence type="ECO:0000313" key="3">
    <source>
        <dbReference type="EMBL" id="KAF7784570.1"/>
    </source>
</evidence>
<comment type="catalytic activity">
    <reaction evidence="1">
        <text>ATP + H2O = ADP + phosphate + H(+)</text>
        <dbReference type="Rhea" id="RHEA:13065"/>
        <dbReference type="ChEBI" id="CHEBI:15377"/>
        <dbReference type="ChEBI" id="CHEBI:15378"/>
        <dbReference type="ChEBI" id="CHEBI:30616"/>
        <dbReference type="ChEBI" id="CHEBI:43474"/>
        <dbReference type="ChEBI" id="CHEBI:456216"/>
        <dbReference type="EC" id="5.6.2.3"/>
    </reaction>
</comment>
<dbReference type="GO" id="GO:0005524">
    <property type="term" value="F:ATP binding"/>
    <property type="evidence" value="ECO:0007669"/>
    <property type="project" value="UniProtKB-KW"/>
</dbReference>
<dbReference type="InterPro" id="IPR010285">
    <property type="entry name" value="DNA_helicase_pif1-like_DEAD"/>
</dbReference>
<dbReference type="GO" id="GO:0043139">
    <property type="term" value="F:5'-3' DNA helicase activity"/>
    <property type="evidence" value="ECO:0007669"/>
    <property type="project" value="UniProtKB-EC"/>
</dbReference>
<dbReference type="GO" id="GO:0000723">
    <property type="term" value="P:telomere maintenance"/>
    <property type="evidence" value="ECO:0007669"/>
    <property type="project" value="InterPro"/>
</dbReference>
<keyword evidence="1" id="KW-0233">DNA recombination</keyword>
<comment type="cofactor">
    <cofactor evidence="1">
        <name>Mg(2+)</name>
        <dbReference type="ChEBI" id="CHEBI:18420"/>
    </cofactor>
</comment>
<accession>A0A8H7KL21</accession>